<comment type="caution">
    <text evidence="2">The sequence shown here is derived from an EMBL/GenBank/DDBJ whole genome shotgun (WGS) entry which is preliminary data.</text>
</comment>
<accession>A0A2S6GRQ2</accession>
<feature type="region of interest" description="Disordered" evidence="1">
    <location>
        <begin position="46"/>
        <end position="65"/>
    </location>
</feature>
<reference evidence="2 3" key="1">
    <citation type="submission" date="2018-02" db="EMBL/GenBank/DDBJ databases">
        <title>Genomic Encyclopedia of Archaeal and Bacterial Type Strains, Phase II (KMG-II): from individual species to whole genera.</title>
        <authorList>
            <person name="Goeker M."/>
        </authorList>
    </citation>
    <scope>NUCLEOTIDE SEQUENCE [LARGE SCALE GENOMIC DNA]</scope>
    <source>
        <strain evidence="2 3">YU 961-1</strain>
    </source>
</reference>
<organism evidence="2 3">
    <name type="scientific">Actinokineospora auranticolor</name>
    <dbReference type="NCBI Taxonomy" id="155976"/>
    <lineage>
        <taxon>Bacteria</taxon>
        <taxon>Bacillati</taxon>
        <taxon>Actinomycetota</taxon>
        <taxon>Actinomycetes</taxon>
        <taxon>Pseudonocardiales</taxon>
        <taxon>Pseudonocardiaceae</taxon>
        <taxon>Actinokineospora</taxon>
    </lineage>
</organism>
<gene>
    <name evidence="2" type="ORF">CLV40_10683</name>
</gene>
<dbReference type="EMBL" id="PTIX01000006">
    <property type="protein sequence ID" value="PPK67853.1"/>
    <property type="molecule type" value="Genomic_DNA"/>
</dbReference>
<keyword evidence="3" id="KW-1185">Reference proteome</keyword>
<evidence type="ECO:0000313" key="2">
    <source>
        <dbReference type="EMBL" id="PPK67853.1"/>
    </source>
</evidence>
<dbReference type="AlphaFoldDB" id="A0A2S6GRQ2"/>
<protein>
    <submittedName>
        <fullName evidence="2">Uncharacterized protein</fullName>
    </submittedName>
</protein>
<dbReference type="RefSeq" id="WP_104479150.1">
    <property type="nucleotide sequence ID" value="NZ_CP154825.1"/>
</dbReference>
<evidence type="ECO:0000256" key="1">
    <source>
        <dbReference type="SAM" id="MobiDB-lite"/>
    </source>
</evidence>
<proteinExistence type="predicted"/>
<name>A0A2S6GRQ2_9PSEU</name>
<evidence type="ECO:0000313" key="3">
    <source>
        <dbReference type="Proteomes" id="UP000239203"/>
    </source>
</evidence>
<sequence>MHHRKVDETMIPGTYFRLNDYLHDTGIVAETIERLGMDEDTARRVGGLQRARDQGRAQAVRRRVG</sequence>
<dbReference type="Proteomes" id="UP000239203">
    <property type="component" value="Unassembled WGS sequence"/>
</dbReference>